<sequence length="437" mass="51168">MIDNIFDYAENLHIQTHAQIQKIFDRFHKLKSKLLEYINSIQENLQLWLKEFNSKFNQLNKEDVAQAKVQHQKIEEENKNWITKISNALNKMKNCDEYQSFFNQLQGIHKEDCEIKLISTIIQQECECNAISINKSGSLIATGDAENISIWEIKEGNMKRVQQITKHPQFVSCLIFSRFTNSFISACKGGRIHCWQYTVGIGNFQSKSEQFQYGPINCMILNKEDNQLFSGSEANRIIVWKVDFESYQLIKMQELQTQGQVEGLALSPSEQILASILNNKEIAIYNKQNNKKWYFHSNATKITDESGSRICFLSENNFIWVTGGQAGIDSICFFVEDNGQYKETEKKIKLTENKKEYDFHQFDIIYQREKNIVIIKQKFQIWIMRVNYNGELEKISVIQCNSKRTVGTLTHDGSKFIYFERIDNRVGKFYIYNLELN</sequence>
<proteinExistence type="predicted"/>
<dbReference type="Pfam" id="PF00400">
    <property type="entry name" value="WD40"/>
    <property type="match status" value="1"/>
</dbReference>
<dbReference type="GO" id="GO:0097361">
    <property type="term" value="C:cytosolic [4Fe-4S] assembly targeting complex"/>
    <property type="evidence" value="ECO:0007669"/>
    <property type="project" value="TreeGrafter"/>
</dbReference>
<keyword evidence="1" id="KW-0175">Coiled coil</keyword>
<dbReference type="Proteomes" id="UP000688137">
    <property type="component" value="Unassembled WGS sequence"/>
</dbReference>
<dbReference type="GO" id="GO:0016226">
    <property type="term" value="P:iron-sulfur cluster assembly"/>
    <property type="evidence" value="ECO:0007669"/>
    <property type="project" value="TreeGrafter"/>
</dbReference>
<comment type="caution">
    <text evidence="2">The sequence shown here is derived from an EMBL/GenBank/DDBJ whole genome shotgun (WGS) entry which is preliminary data.</text>
</comment>
<keyword evidence="3" id="KW-1185">Reference proteome</keyword>
<evidence type="ECO:0000256" key="1">
    <source>
        <dbReference type="SAM" id="Coils"/>
    </source>
</evidence>
<organism evidence="2 3">
    <name type="scientific">Paramecium primaurelia</name>
    <dbReference type="NCBI Taxonomy" id="5886"/>
    <lineage>
        <taxon>Eukaryota</taxon>
        <taxon>Sar</taxon>
        <taxon>Alveolata</taxon>
        <taxon>Ciliophora</taxon>
        <taxon>Intramacronucleata</taxon>
        <taxon>Oligohymenophorea</taxon>
        <taxon>Peniculida</taxon>
        <taxon>Parameciidae</taxon>
        <taxon>Paramecium</taxon>
    </lineage>
</organism>
<dbReference type="SMART" id="SM00320">
    <property type="entry name" value="WD40"/>
    <property type="match status" value="4"/>
</dbReference>
<evidence type="ECO:0000313" key="3">
    <source>
        <dbReference type="Proteomes" id="UP000688137"/>
    </source>
</evidence>
<dbReference type="EMBL" id="CAJJDM010000155">
    <property type="protein sequence ID" value="CAD8112258.1"/>
    <property type="molecule type" value="Genomic_DNA"/>
</dbReference>
<dbReference type="PANTHER" id="PTHR19920">
    <property type="entry name" value="WD40 PROTEIN CIAO1"/>
    <property type="match status" value="1"/>
</dbReference>
<dbReference type="PANTHER" id="PTHR19920:SF0">
    <property type="entry name" value="CYTOSOLIC IRON-SULFUR PROTEIN ASSEMBLY PROTEIN CIAO1-RELATED"/>
    <property type="match status" value="1"/>
</dbReference>
<reference evidence="2" key="1">
    <citation type="submission" date="2021-01" db="EMBL/GenBank/DDBJ databases">
        <authorList>
            <consortium name="Genoscope - CEA"/>
            <person name="William W."/>
        </authorList>
    </citation>
    <scope>NUCLEOTIDE SEQUENCE</scope>
</reference>
<feature type="coiled-coil region" evidence="1">
    <location>
        <begin position="57"/>
        <end position="91"/>
    </location>
</feature>
<accession>A0A8S1Q9Q8</accession>
<gene>
    <name evidence="2" type="ORF">PPRIM_AZ9-3.1.T1500114</name>
</gene>
<evidence type="ECO:0008006" key="4">
    <source>
        <dbReference type="Google" id="ProtNLM"/>
    </source>
</evidence>
<dbReference type="InterPro" id="IPR001680">
    <property type="entry name" value="WD40_rpt"/>
</dbReference>
<protein>
    <recommendedName>
        <fullName evidence="4">WD40-repeat-containing domain</fullName>
    </recommendedName>
</protein>
<dbReference type="AlphaFoldDB" id="A0A8S1Q9Q8"/>
<name>A0A8S1Q9Q8_PARPR</name>
<evidence type="ECO:0000313" key="2">
    <source>
        <dbReference type="EMBL" id="CAD8112258.1"/>
    </source>
</evidence>